<evidence type="ECO:0000313" key="7">
    <source>
        <dbReference type="EMBL" id="QDS96225.1"/>
    </source>
</evidence>
<dbReference type="Pfam" id="PF13531">
    <property type="entry name" value="SBP_bac_11"/>
    <property type="match status" value="1"/>
</dbReference>
<sequence length="283" mass="30646">METSLLPILSPSTHSAAWGAILPLVFSLLGCGSNSAPIAHRASPETSTLTIAAASNLRFALEELNARFCEANPDCRLQMHYGSSGHLFAQLIQQAPFDLFLSADTRYPQQLVQRGAAAPADYFEYAEGTLIAWVPSTSELSLQTAGLTALKSPKVVRLGIANPRLAPYGTAAQQSLQNAGLWEDLMPRIVYGENITQVAHFIETGTVDAAILAGSLTRSGRRNHRGQEWAIPTDQYDPIRQAGVITKHSEQPLLAARFRDWLLSAEGQAVLQQQGYASPKVKP</sequence>
<dbReference type="GO" id="GO:0030973">
    <property type="term" value="F:molybdate ion binding"/>
    <property type="evidence" value="ECO:0007669"/>
    <property type="project" value="InterPro"/>
</dbReference>
<comment type="similarity">
    <text evidence="1">Belongs to the bacterial solute-binding protein ModA family.</text>
</comment>
<evidence type="ECO:0000313" key="8">
    <source>
        <dbReference type="Proteomes" id="UP000320672"/>
    </source>
</evidence>
<dbReference type="OrthoDB" id="9785015at2"/>
<proteinExistence type="inferred from homology"/>
<keyword evidence="3 6" id="KW-0479">Metal-binding</keyword>
<dbReference type="Gene3D" id="3.40.190.10">
    <property type="entry name" value="Periplasmic binding protein-like II"/>
    <property type="match status" value="2"/>
</dbReference>
<evidence type="ECO:0000256" key="6">
    <source>
        <dbReference type="PIRSR" id="PIRSR004846-1"/>
    </source>
</evidence>
<keyword evidence="4" id="KW-0732">Signal</keyword>
<dbReference type="GO" id="GO:0015689">
    <property type="term" value="P:molybdate ion transport"/>
    <property type="evidence" value="ECO:0007669"/>
    <property type="project" value="InterPro"/>
</dbReference>
<evidence type="ECO:0000256" key="3">
    <source>
        <dbReference type="ARBA" id="ARBA00022723"/>
    </source>
</evidence>
<gene>
    <name evidence="7" type="primary">modA</name>
    <name evidence="7" type="ORF">FF011L_50330</name>
</gene>
<organism evidence="7 8">
    <name type="scientific">Roseimaritima multifibrata</name>
    <dbReference type="NCBI Taxonomy" id="1930274"/>
    <lineage>
        <taxon>Bacteria</taxon>
        <taxon>Pseudomonadati</taxon>
        <taxon>Planctomycetota</taxon>
        <taxon>Planctomycetia</taxon>
        <taxon>Pirellulales</taxon>
        <taxon>Pirellulaceae</taxon>
        <taxon>Roseimaritima</taxon>
    </lineage>
</organism>
<comment type="subunit">
    <text evidence="5">The complex is composed of two ATP-binding proteins (ModC), two transmembrane proteins (ModB) and a solute-binding protein (ModA).</text>
</comment>
<dbReference type="InterPro" id="IPR044084">
    <property type="entry name" value="AvModA-like_subst-bd"/>
</dbReference>
<evidence type="ECO:0000256" key="1">
    <source>
        <dbReference type="ARBA" id="ARBA00009175"/>
    </source>
</evidence>
<dbReference type="PANTHER" id="PTHR30632">
    <property type="entry name" value="MOLYBDATE-BINDING PERIPLASMIC PROTEIN"/>
    <property type="match status" value="1"/>
</dbReference>
<dbReference type="InterPro" id="IPR005950">
    <property type="entry name" value="ModA"/>
</dbReference>
<dbReference type="CDD" id="cd13539">
    <property type="entry name" value="PBP2_AvModA"/>
    <property type="match status" value="1"/>
</dbReference>
<accession>A0A517MMV5</accession>
<evidence type="ECO:0000256" key="4">
    <source>
        <dbReference type="ARBA" id="ARBA00022729"/>
    </source>
</evidence>
<name>A0A517MMV5_9BACT</name>
<dbReference type="GO" id="GO:1901359">
    <property type="term" value="F:tungstate binding"/>
    <property type="evidence" value="ECO:0007669"/>
    <property type="project" value="UniProtKB-ARBA"/>
</dbReference>
<dbReference type="PANTHER" id="PTHR30632:SF14">
    <property type="entry name" value="TUNGSTATE_MOLYBDATE_CHROMATE-BINDING PROTEIN MODA"/>
    <property type="match status" value="1"/>
</dbReference>
<dbReference type="FunFam" id="3.40.190.10:FF:000035">
    <property type="entry name" value="Molybdate ABC transporter substrate-binding protein"/>
    <property type="match status" value="1"/>
</dbReference>
<dbReference type="NCBIfam" id="TIGR01256">
    <property type="entry name" value="modA"/>
    <property type="match status" value="1"/>
</dbReference>
<evidence type="ECO:0000256" key="5">
    <source>
        <dbReference type="ARBA" id="ARBA00062515"/>
    </source>
</evidence>
<feature type="binding site" evidence="6">
    <location>
        <position position="195"/>
    </location>
    <ligand>
        <name>molybdate</name>
        <dbReference type="ChEBI" id="CHEBI:36264"/>
    </ligand>
</feature>
<keyword evidence="8" id="KW-1185">Reference proteome</keyword>
<keyword evidence="2 6" id="KW-0500">Molybdenum</keyword>
<dbReference type="KEGG" id="rml:FF011L_50330"/>
<dbReference type="EMBL" id="CP036262">
    <property type="protein sequence ID" value="QDS96225.1"/>
    <property type="molecule type" value="Genomic_DNA"/>
</dbReference>
<dbReference type="PIRSF" id="PIRSF004846">
    <property type="entry name" value="ModA"/>
    <property type="match status" value="1"/>
</dbReference>
<reference evidence="7 8" key="1">
    <citation type="submission" date="2019-02" db="EMBL/GenBank/DDBJ databases">
        <title>Deep-cultivation of Planctomycetes and their phenomic and genomic characterization uncovers novel biology.</title>
        <authorList>
            <person name="Wiegand S."/>
            <person name="Jogler M."/>
            <person name="Boedeker C."/>
            <person name="Pinto D."/>
            <person name="Vollmers J."/>
            <person name="Rivas-Marin E."/>
            <person name="Kohn T."/>
            <person name="Peeters S.H."/>
            <person name="Heuer A."/>
            <person name="Rast P."/>
            <person name="Oberbeckmann S."/>
            <person name="Bunk B."/>
            <person name="Jeske O."/>
            <person name="Meyerdierks A."/>
            <person name="Storesund J.E."/>
            <person name="Kallscheuer N."/>
            <person name="Luecker S."/>
            <person name="Lage O.M."/>
            <person name="Pohl T."/>
            <person name="Merkel B.J."/>
            <person name="Hornburger P."/>
            <person name="Mueller R.-W."/>
            <person name="Bruemmer F."/>
            <person name="Labrenz M."/>
            <person name="Spormann A.M."/>
            <person name="Op den Camp H."/>
            <person name="Overmann J."/>
            <person name="Amann R."/>
            <person name="Jetten M.S.M."/>
            <person name="Mascher T."/>
            <person name="Medema M.H."/>
            <person name="Devos D.P."/>
            <person name="Kaster A.-K."/>
            <person name="Ovreas L."/>
            <person name="Rohde M."/>
            <person name="Galperin M.Y."/>
            <person name="Jogler C."/>
        </authorList>
    </citation>
    <scope>NUCLEOTIDE SEQUENCE [LARGE SCALE GENOMIC DNA]</scope>
    <source>
        <strain evidence="7 8">FF011L</strain>
    </source>
</reference>
<evidence type="ECO:0000256" key="2">
    <source>
        <dbReference type="ARBA" id="ARBA00022505"/>
    </source>
</evidence>
<protein>
    <submittedName>
        <fullName evidence="7">Molybdate-binding periplasmic protein</fullName>
    </submittedName>
</protein>
<feature type="binding site" evidence="6">
    <location>
        <position position="84"/>
    </location>
    <ligand>
        <name>molybdate</name>
        <dbReference type="ChEBI" id="CHEBI:36264"/>
    </ligand>
</feature>
<dbReference type="AlphaFoldDB" id="A0A517MMV5"/>
<dbReference type="InterPro" id="IPR050682">
    <property type="entry name" value="ModA/WtpA"/>
</dbReference>
<dbReference type="RefSeq" id="WP_145354398.1">
    <property type="nucleotide sequence ID" value="NZ_CP036262.1"/>
</dbReference>
<dbReference type="GO" id="GO:0046872">
    <property type="term" value="F:metal ion binding"/>
    <property type="evidence" value="ECO:0007669"/>
    <property type="project" value="UniProtKB-KW"/>
</dbReference>
<dbReference type="Proteomes" id="UP000320672">
    <property type="component" value="Chromosome"/>
</dbReference>
<dbReference type="SUPFAM" id="SSF53850">
    <property type="entry name" value="Periplasmic binding protein-like II"/>
    <property type="match status" value="1"/>
</dbReference>